<comment type="caution">
    <text evidence="1">The sequence shown here is derived from an EMBL/GenBank/DDBJ whole genome shotgun (WGS) entry which is preliminary data.</text>
</comment>
<proteinExistence type="predicted"/>
<protein>
    <recommendedName>
        <fullName evidence="3">DUF1127 domain-containing protein</fullName>
    </recommendedName>
</protein>
<evidence type="ECO:0000313" key="2">
    <source>
        <dbReference type="Proteomes" id="UP001596053"/>
    </source>
</evidence>
<reference evidence="2" key="1">
    <citation type="journal article" date="2019" name="Int. J. Syst. Evol. Microbiol.">
        <title>The Global Catalogue of Microorganisms (GCM) 10K type strain sequencing project: providing services to taxonomists for standard genome sequencing and annotation.</title>
        <authorList>
            <consortium name="The Broad Institute Genomics Platform"/>
            <consortium name="The Broad Institute Genome Sequencing Center for Infectious Disease"/>
            <person name="Wu L."/>
            <person name="Ma J."/>
        </authorList>
    </citation>
    <scope>NUCLEOTIDE SEQUENCE [LARGE SCALE GENOMIC DNA]</scope>
    <source>
        <strain evidence="2">NCAIM B.01391</strain>
    </source>
</reference>
<dbReference type="EMBL" id="JBHSLW010000002">
    <property type="protein sequence ID" value="MFC5418085.1"/>
    <property type="molecule type" value="Genomic_DNA"/>
</dbReference>
<accession>A0ABW0ILI7</accession>
<keyword evidence="2" id="KW-1185">Reference proteome</keyword>
<gene>
    <name evidence="1" type="ORF">ACFPOB_00730</name>
</gene>
<dbReference type="RefSeq" id="WP_377795095.1">
    <property type="nucleotide sequence ID" value="NZ_JBHSLW010000002.1"/>
</dbReference>
<dbReference type="Proteomes" id="UP001596053">
    <property type="component" value="Unassembled WGS sequence"/>
</dbReference>
<name>A0ABW0ILI7_9HYPH</name>
<evidence type="ECO:0008006" key="3">
    <source>
        <dbReference type="Google" id="ProtNLM"/>
    </source>
</evidence>
<sequence>MGETLSAQVISLGVRVVAERSGAVKIGGVSRPSSTDLLRPSFEAELPAGPRLWLRRLLWRRRLRAAFQSEADAVLEDFGLSRETLERSLAQPFWRA</sequence>
<organism evidence="1 2">
    <name type="scientific">Bosea eneae</name>
    <dbReference type="NCBI Taxonomy" id="151454"/>
    <lineage>
        <taxon>Bacteria</taxon>
        <taxon>Pseudomonadati</taxon>
        <taxon>Pseudomonadota</taxon>
        <taxon>Alphaproteobacteria</taxon>
        <taxon>Hyphomicrobiales</taxon>
        <taxon>Boseaceae</taxon>
        <taxon>Bosea</taxon>
    </lineage>
</organism>
<evidence type="ECO:0000313" key="1">
    <source>
        <dbReference type="EMBL" id="MFC5418085.1"/>
    </source>
</evidence>